<dbReference type="EMBL" id="KV008757">
    <property type="protein sequence ID" value="KZV30050.1"/>
    <property type="molecule type" value="Genomic_DNA"/>
</dbReference>
<evidence type="ECO:0000313" key="1">
    <source>
        <dbReference type="EMBL" id="KZV30050.1"/>
    </source>
</evidence>
<organism evidence="1 2">
    <name type="scientific">Dorcoceras hygrometricum</name>
    <dbReference type="NCBI Taxonomy" id="472368"/>
    <lineage>
        <taxon>Eukaryota</taxon>
        <taxon>Viridiplantae</taxon>
        <taxon>Streptophyta</taxon>
        <taxon>Embryophyta</taxon>
        <taxon>Tracheophyta</taxon>
        <taxon>Spermatophyta</taxon>
        <taxon>Magnoliopsida</taxon>
        <taxon>eudicotyledons</taxon>
        <taxon>Gunneridae</taxon>
        <taxon>Pentapetalae</taxon>
        <taxon>asterids</taxon>
        <taxon>lamiids</taxon>
        <taxon>Lamiales</taxon>
        <taxon>Gesneriaceae</taxon>
        <taxon>Didymocarpoideae</taxon>
        <taxon>Trichosporeae</taxon>
        <taxon>Loxocarpinae</taxon>
        <taxon>Dorcoceras</taxon>
    </lineage>
</organism>
<evidence type="ECO:0000313" key="2">
    <source>
        <dbReference type="Proteomes" id="UP000250235"/>
    </source>
</evidence>
<gene>
    <name evidence="1" type="ORF">F511_32645</name>
</gene>
<sequence>MRAIGVQTLKGHFLVGLVGAEHLVAKVFDLAGLCLREVLGDISVRGPRFLLV</sequence>
<accession>A0A2Z7B8L5</accession>
<name>A0A2Z7B8L5_9LAMI</name>
<protein>
    <submittedName>
        <fullName evidence="1">Uncharacterized protein</fullName>
    </submittedName>
</protein>
<dbReference type="Proteomes" id="UP000250235">
    <property type="component" value="Unassembled WGS sequence"/>
</dbReference>
<dbReference type="AlphaFoldDB" id="A0A2Z7B8L5"/>
<keyword evidence="2" id="KW-1185">Reference proteome</keyword>
<proteinExistence type="predicted"/>
<reference evidence="1 2" key="1">
    <citation type="journal article" date="2015" name="Proc. Natl. Acad. Sci. U.S.A.">
        <title>The resurrection genome of Boea hygrometrica: A blueprint for survival of dehydration.</title>
        <authorList>
            <person name="Xiao L."/>
            <person name="Yang G."/>
            <person name="Zhang L."/>
            <person name="Yang X."/>
            <person name="Zhao S."/>
            <person name="Ji Z."/>
            <person name="Zhou Q."/>
            <person name="Hu M."/>
            <person name="Wang Y."/>
            <person name="Chen M."/>
            <person name="Xu Y."/>
            <person name="Jin H."/>
            <person name="Xiao X."/>
            <person name="Hu G."/>
            <person name="Bao F."/>
            <person name="Hu Y."/>
            <person name="Wan P."/>
            <person name="Li L."/>
            <person name="Deng X."/>
            <person name="Kuang T."/>
            <person name="Xiang C."/>
            <person name="Zhu J.K."/>
            <person name="Oliver M.J."/>
            <person name="He Y."/>
        </authorList>
    </citation>
    <scope>NUCLEOTIDE SEQUENCE [LARGE SCALE GENOMIC DNA]</scope>
    <source>
        <strain evidence="2">cv. XS01</strain>
    </source>
</reference>